<dbReference type="EMBL" id="HBGO01012661">
    <property type="protein sequence ID" value="CAD9333296.1"/>
    <property type="molecule type" value="Transcribed_RNA"/>
</dbReference>
<feature type="compositionally biased region" description="Polar residues" evidence="1">
    <location>
        <begin position="18"/>
        <end position="31"/>
    </location>
</feature>
<dbReference type="AlphaFoldDB" id="A0A7S1ZB13"/>
<feature type="region of interest" description="Disordered" evidence="1">
    <location>
        <begin position="1"/>
        <end position="32"/>
    </location>
</feature>
<evidence type="ECO:0000313" key="2">
    <source>
        <dbReference type="EMBL" id="CAD9333296.1"/>
    </source>
</evidence>
<name>A0A7S1ZB13_TRICV</name>
<organism evidence="2">
    <name type="scientific">Trieres chinensis</name>
    <name type="common">Marine centric diatom</name>
    <name type="synonym">Odontella sinensis</name>
    <dbReference type="NCBI Taxonomy" id="1514140"/>
    <lineage>
        <taxon>Eukaryota</taxon>
        <taxon>Sar</taxon>
        <taxon>Stramenopiles</taxon>
        <taxon>Ochrophyta</taxon>
        <taxon>Bacillariophyta</taxon>
        <taxon>Mediophyceae</taxon>
        <taxon>Biddulphiophycidae</taxon>
        <taxon>Eupodiscales</taxon>
        <taxon>Parodontellaceae</taxon>
        <taxon>Trieres</taxon>
    </lineage>
</organism>
<gene>
    <name evidence="2" type="ORF">OSIN01602_LOCUS7045</name>
</gene>
<sequence>MAPFKVTTGVAPLEIESSDTSTPKPQESKGNTRVRFAPTNNVRTTLGRWQITDDEKGSLWYSNTDMTRFIKGESTKESTRVSLKSIFSSKSTCSRGLETFDAEHIIMQELARDAVLGAVLHEQHRQRRKNMFDDVRIAVVSLNASRLSRKRALSVGALDAKAALSCHGKFSKTKPQNKIVRLIQKKTTPVAA</sequence>
<proteinExistence type="predicted"/>
<reference evidence="2" key="1">
    <citation type="submission" date="2021-01" db="EMBL/GenBank/DDBJ databases">
        <authorList>
            <person name="Corre E."/>
            <person name="Pelletier E."/>
            <person name="Niang G."/>
            <person name="Scheremetjew M."/>
            <person name="Finn R."/>
            <person name="Kale V."/>
            <person name="Holt S."/>
            <person name="Cochrane G."/>
            <person name="Meng A."/>
            <person name="Brown T."/>
            <person name="Cohen L."/>
        </authorList>
    </citation>
    <scope>NUCLEOTIDE SEQUENCE</scope>
    <source>
        <strain evidence="2">Grunow 1884</strain>
    </source>
</reference>
<accession>A0A7S1ZB13</accession>
<evidence type="ECO:0000256" key="1">
    <source>
        <dbReference type="SAM" id="MobiDB-lite"/>
    </source>
</evidence>
<protein>
    <submittedName>
        <fullName evidence="2">Uncharacterized protein</fullName>
    </submittedName>
</protein>